<keyword evidence="1" id="KW-0862">Zinc</keyword>
<reference evidence="4" key="1">
    <citation type="journal article" date="2020" name="Stud. Mycol.">
        <title>101 Dothideomycetes genomes: a test case for predicting lifestyles and emergence of pathogens.</title>
        <authorList>
            <person name="Haridas S."/>
            <person name="Albert R."/>
            <person name="Binder M."/>
            <person name="Bloem J."/>
            <person name="Labutti K."/>
            <person name="Salamov A."/>
            <person name="Andreopoulos B."/>
            <person name="Baker S."/>
            <person name="Barry K."/>
            <person name="Bills G."/>
            <person name="Bluhm B."/>
            <person name="Cannon C."/>
            <person name="Castanera R."/>
            <person name="Culley D."/>
            <person name="Daum C."/>
            <person name="Ezra D."/>
            <person name="Gonzalez J."/>
            <person name="Henrissat B."/>
            <person name="Kuo A."/>
            <person name="Liang C."/>
            <person name="Lipzen A."/>
            <person name="Lutzoni F."/>
            <person name="Magnuson J."/>
            <person name="Mondo S."/>
            <person name="Nolan M."/>
            <person name="Ohm R."/>
            <person name="Pangilinan J."/>
            <person name="Park H.-J."/>
            <person name="Ramirez L."/>
            <person name="Alfaro M."/>
            <person name="Sun H."/>
            <person name="Tritt A."/>
            <person name="Yoshinaga Y."/>
            <person name="Zwiers L.-H."/>
            <person name="Turgeon B."/>
            <person name="Goodwin S."/>
            <person name="Spatafora J."/>
            <person name="Crous P."/>
            <person name="Grigoriev I."/>
        </authorList>
    </citation>
    <scope>NUCLEOTIDE SEQUENCE</scope>
    <source>
        <strain evidence="4">CBS 133067</strain>
    </source>
</reference>
<evidence type="ECO:0000313" key="4">
    <source>
        <dbReference type="EMBL" id="KAF2101089.1"/>
    </source>
</evidence>
<sequence>MAAASPSSGASSRRAGKIHLYGSTPPPVDTVWKAIESCDVEIYLLDYYLEEIGIRETTFRVDRNTISPHSIVILDPLSKVDEVKSFISGLNIPVHTYECPTQRENAFSKDLVIIPSFVWRMAHSDLVDLFQDSKAKSAASGLNATTYFQYRQHFFWDSRTDELAISNRFAELPDPELPGTGDRSRKSNGDGILGDNHDEVTDTTDGFTQVNHRSEQQKKIFQKGERKWRRHCYWGFYCRDGIDCKHGRTREEQERFETFGRKIPKKHELCPRERCMHGPNCPFAHGEKDLLCTACDSRGHHRTICPMQS</sequence>
<accession>A0A9P4IKN0</accession>
<keyword evidence="5" id="KW-1185">Reference proteome</keyword>
<proteinExistence type="predicted"/>
<dbReference type="EMBL" id="ML978124">
    <property type="protein sequence ID" value="KAF2101089.1"/>
    <property type="molecule type" value="Genomic_DNA"/>
</dbReference>
<protein>
    <recommendedName>
        <fullName evidence="3">C3H1-type domain-containing protein</fullName>
    </recommendedName>
</protein>
<organism evidence="4 5">
    <name type="scientific">Rhizodiscina lignyota</name>
    <dbReference type="NCBI Taxonomy" id="1504668"/>
    <lineage>
        <taxon>Eukaryota</taxon>
        <taxon>Fungi</taxon>
        <taxon>Dikarya</taxon>
        <taxon>Ascomycota</taxon>
        <taxon>Pezizomycotina</taxon>
        <taxon>Dothideomycetes</taxon>
        <taxon>Pleosporomycetidae</taxon>
        <taxon>Aulographales</taxon>
        <taxon>Rhizodiscinaceae</taxon>
        <taxon>Rhizodiscina</taxon>
    </lineage>
</organism>
<name>A0A9P4IKN0_9PEZI</name>
<evidence type="ECO:0000313" key="5">
    <source>
        <dbReference type="Proteomes" id="UP000799772"/>
    </source>
</evidence>
<feature type="domain" description="C3H1-type" evidence="3">
    <location>
        <begin position="258"/>
        <end position="288"/>
    </location>
</feature>
<dbReference type="GO" id="GO:0008270">
    <property type="term" value="F:zinc ion binding"/>
    <property type="evidence" value="ECO:0007669"/>
    <property type="project" value="UniProtKB-KW"/>
</dbReference>
<feature type="region of interest" description="Disordered" evidence="2">
    <location>
        <begin position="171"/>
        <end position="216"/>
    </location>
</feature>
<keyword evidence="1" id="KW-0863">Zinc-finger</keyword>
<gene>
    <name evidence="4" type="ORF">NA57DRAFT_55152</name>
</gene>
<dbReference type="Proteomes" id="UP000799772">
    <property type="component" value="Unassembled WGS sequence"/>
</dbReference>
<dbReference type="OrthoDB" id="2311180at2759"/>
<keyword evidence="1" id="KW-0479">Metal-binding</keyword>
<feature type="zinc finger region" description="C3H1-type" evidence="1">
    <location>
        <begin position="258"/>
        <end position="288"/>
    </location>
</feature>
<dbReference type="AlphaFoldDB" id="A0A9P4IKN0"/>
<comment type="caution">
    <text evidence="4">The sequence shown here is derived from an EMBL/GenBank/DDBJ whole genome shotgun (WGS) entry which is preliminary data.</text>
</comment>
<dbReference type="PROSITE" id="PS50103">
    <property type="entry name" value="ZF_C3H1"/>
    <property type="match status" value="1"/>
</dbReference>
<evidence type="ECO:0000256" key="1">
    <source>
        <dbReference type="PROSITE-ProRule" id="PRU00723"/>
    </source>
</evidence>
<evidence type="ECO:0000259" key="3">
    <source>
        <dbReference type="PROSITE" id="PS50103"/>
    </source>
</evidence>
<evidence type="ECO:0000256" key="2">
    <source>
        <dbReference type="SAM" id="MobiDB-lite"/>
    </source>
</evidence>
<dbReference type="InterPro" id="IPR000571">
    <property type="entry name" value="Znf_CCCH"/>
</dbReference>